<keyword evidence="3" id="KW-1185">Reference proteome</keyword>
<organism evidence="2 3">
    <name type="scientific">Mycena pura</name>
    <dbReference type="NCBI Taxonomy" id="153505"/>
    <lineage>
        <taxon>Eukaryota</taxon>
        <taxon>Fungi</taxon>
        <taxon>Dikarya</taxon>
        <taxon>Basidiomycota</taxon>
        <taxon>Agaricomycotina</taxon>
        <taxon>Agaricomycetes</taxon>
        <taxon>Agaricomycetidae</taxon>
        <taxon>Agaricales</taxon>
        <taxon>Marasmiineae</taxon>
        <taxon>Mycenaceae</taxon>
        <taxon>Mycena</taxon>
    </lineage>
</organism>
<dbReference type="PRINTS" id="PR00364">
    <property type="entry name" value="DISEASERSIST"/>
</dbReference>
<dbReference type="SUPFAM" id="SSF52540">
    <property type="entry name" value="P-loop containing nucleoside triphosphate hydrolases"/>
    <property type="match status" value="1"/>
</dbReference>
<accession>A0AAD6Y7A4</accession>
<gene>
    <name evidence="2" type="ORF">GGX14DRAFT_645239</name>
</gene>
<dbReference type="Pfam" id="PF20703">
    <property type="entry name" value="nSTAND1"/>
    <property type="match status" value="1"/>
</dbReference>
<feature type="non-terminal residue" evidence="2">
    <location>
        <position position="395"/>
    </location>
</feature>
<dbReference type="EMBL" id="JARJCW010000044">
    <property type="protein sequence ID" value="KAJ7205280.1"/>
    <property type="molecule type" value="Genomic_DNA"/>
</dbReference>
<dbReference type="InterPro" id="IPR049052">
    <property type="entry name" value="nSTAND1"/>
</dbReference>
<keyword evidence="2" id="KW-0378">Hydrolase</keyword>
<dbReference type="InterPro" id="IPR027417">
    <property type="entry name" value="P-loop_NTPase"/>
</dbReference>
<dbReference type="Gene3D" id="3.40.50.300">
    <property type="entry name" value="P-loop containing nucleotide triphosphate hydrolases"/>
    <property type="match status" value="1"/>
</dbReference>
<proteinExistence type="predicted"/>
<evidence type="ECO:0000313" key="3">
    <source>
        <dbReference type="Proteomes" id="UP001219525"/>
    </source>
</evidence>
<comment type="caution">
    <text evidence="2">The sequence shown here is derived from an EMBL/GenBank/DDBJ whole genome shotgun (WGS) entry which is preliminary data.</text>
</comment>
<evidence type="ECO:0000259" key="1">
    <source>
        <dbReference type="Pfam" id="PF20703"/>
    </source>
</evidence>
<dbReference type="AlphaFoldDB" id="A0AAD6Y7A4"/>
<dbReference type="GO" id="GO:0016787">
    <property type="term" value="F:hydrolase activity"/>
    <property type="evidence" value="ECO:0007669"/>
    <property type="project" value="UniProtKB-KW"/>
</dbReference>
<protein>
    <submittedName>
        <fullName evidence="2">P-loop containing nucleoside triphosphate hydrolase protein</fullName>
    </submittedName>
</protein>
<name>A0AAD6Y7A4_9AGAR</name>
<reference evidence="2" key="1">
    <citation type="submission" date="2023-03" db="EMBL/GenBank/DDBJ databases">
        <title>Massive genome expansion in bonnet fungi (Mycena s.s.) driven by repeated elements and novel gene families across ecological guilds.</title>
        <authorList>
            <consortium name="Lawrence Berkeley National Laboratory"/>
            <person name="Harder C.B."/>
            <person name="Miyauchi S."/>
            <person name="Viragh M."/>
            <person name="Kuo A."/>
            <person name="Thoen E."/>
            <person name="Andreopoulos B."/>
            <person name="Lu D."/>
            <person name="Skrede I."/>
            <person name="Drula E."/>
            <person name="Henrissat B."/>
            <person name="Morin E."/>
            <person name="Kohler A."/>
            <person name="Barry K."/>
            <person name="LaButti K."/>
            <person name="Morin E."/>
            <person name="Salamov A."/>
            <person name="Lipzen A."/>
            <person name="Mereny Z."/>
            <person name="Hegedus B."/>
            <person name="Baldrian P."/>
            <person name="Stursova M."/>
            <person name="Weitz H."/>
            <person name="Taylor A."/>
            <person name="Grigoriev I.V."/>
            <person name="Nagy L.G."/>
            <person name="Martin F."/>
            <person name="Kauserud H."/>
        </authorList>
    </citation>
    <scope>NUCLEOTIDE SEQUENCE</scope>
    <source>
        <strain evidence="2">9144</strain>
    </source>
</reference>
<evidence type="ECO:0000313" key="2">
    <source>
        <dbReference type="EMBL" id="KAJ7205280.1"/>
    </source>
</evidence>
<feature type="domain" description="Novel STAND NTPase 1" evidence="1">
    <location>
        <begin position="4"/>
        <end position="144"/>
    </location>
</feature>
<feature type="non-terminal residue" evidence="2">
    <location>
        <position position="1"/>
    </location>
</feature>
<dbReference type="Proteomes" id="UP001219525">
    <property type="component" value="Unassembled WGS sequence"/>
</dbReference>
<sequence length="395" mass="43129">LPSEPKIFHGREAELSQILTLFRKGAPRIAILGAAGMGKTSLARAVIHHTDITSRYGQHRHFVCCDSAANKLGLAALIGSHLGLKPGRDLTLGVVQHLSNGPPSILILDNLETVWEPAESQSEIEEFLSLLTDIDHLGLMITMRGAERPHKVSWSRPFLLPLEPLDKDASLKTFIEIADGGHEPAEIDKVLALSNNMPLAINLLAHLVDVEGCTSVLSRWADQKTSVISDGHDRRSNLDLSISLSLSSPRLKSLPQAYDLLSLLSMLPDGCSDVDLVQSKLPLDNILGAGTRADIRGLGNSCEALLRTALAYNDQHKRLKVLVPIREYLQKNRPPKDQLVRCLLKYFQELLHFEEEYSGTVTASSIGAQIVSNIANAQSIICNGLKPGHSDLKDS</sequence>